<name>A0A562PU17_9BURK</name>
<dbReference type="EMBL" id="VLKW01000004">
    <property type="protein sequence ID" value="TWI47586.1"/>
    <property type="molecule type" value="Genomic_DNA"/>
</dbReference>
<organism evidence="1 2">
    <name type="scientific">Pseudoduganella flava</name>
    <dbReference type="NCBI Taxonomy" id="871742"/>
    <lineage>
        <taxon>Bacteria</taxon>
        <taxon>Pseudomonadati</taxon>
        <taxon>Pseudomonadota</taxon>
        <taxon>Betaproteobacteria</taxon>
        <taxon>Burkholderiales</taxon>
        <taxon>Oxalobacteraceae</taxon>
        <taxon>Telluria group</taxon>
        <taxon>Pseudoduganella</taxon>
    </lineage>
</organism>
<evidence type="ECO:0000313" key="1">
    <source>
        <dbReference type="EMBL" id="TWI47586.1"/>
    </source>
</evidence>
<accession>A0A562PU17</accession>
<dbReference type="AlphaFoldDB" id="A0A562PU17"/>
<gene>
    <name evidence="1" type="ORF">IP92_02646</name>
</gene>
<reference evidence="1 2" key="1">
    <citation type="journal article" date="2015" name="Stand. Genomic Sci.">
        <title>Genomic Encyclopedia of Bacterial and Archaeal Type Strains, Phase III: the genomes of soil and plant-associated and newly described type strains.</title>
        <authorList>
            <person name="Whitman W.B."/>
            <person name="Woyke T."/>
            <person name="Klenk H.P."/>
            <person name="Zhou Y."/>
            <person name="Lilburn T.G."/>
            <person name="Beck B.J."/>
            <person name="De Vos P."/>
            <person name="Vandamme P."/>
            <person name="Eisen J.A."/>
            <person name="Garrity G."/>
            <person name="Hugenholtz P."/>
            <person name="Kyrpides N.C."/>
        </authorList>
    </citation>
    <scope>NUCLEOTIDE SEQUENCE [LARGE SCALE GENOMIC DNA]</scope>
    <source>
        <strain evidence="1 2">CGMCC 1.10685</strain>
    </source>
</reference>
<dbReference type="Proteomes" id="UP000315112">
    <property type="component" value="Unassembled WGS sequence"/>
</dbReference>
<sequence>MGMKSRSARAPYGAKSSTVGVLPVRNEAEVFAELEMLCQSPGYARVIARMCLLDNMISYVGEATARDMLRLYDPARLARNEMNVCIGLWAKGARDFTSLDPCNEDQLIARTKRLCEEIHWAMNEPTMVAMRALFEGKAQASSNPTASGAAMREAIFYGGESAFAFQYRDFAPVRYAADEPWIRARKGFSIKEASAVARAVSKTLDVRAGQVLSRSRGNLAKIEDPLDLYTFSVRDISVAARLPEETCERVLAAFAYPAGEKNAQFTKVDARNMAAILPVVRRDERYVVFNVVDLYESLYQHHISGCCRTSLTSSRRPIGANSPRSLRDSVWPRYSGWTRRSQTWG</sequence>
<proteinExistence type="predicted"/>
<evidence type="ECO:0000313" key="2">
    <source>
        <dbReference type="Proteomes" id="UP000315112"/>
    </source>
</evidence>
<protein>
    <submittedName>
        <fullName evidence="1">Uncharacterized protein</fullName>
    </submittedName>
</protein>
<comment type="caution">
    <text evidence="1">The sequence shown here is derived from an EMBL/GenBank/DDBJ whole genome shotgun (WGS) entry which is preliminary data.</text>
</comment>